<dbReference type="InterPro" id="IPR004879">
    <property type="entry name" value="Ssp411-like_TRX"/>
</dbReference>
<reference evidence="2 3" key="1">
    <citation type="submission" date="2019-02" db="EMBL/GenBank/DDBJ databases">
        <title>Genomic Encyclopedia of Type Strains, Phase IV (KMG-IV): sequencing the most valuable type-strain genomes for metagenomic binning, comparative biology and taxonomic classification.</title>
        <authorList>
            <person name="Goeker M."/>
        </authorList>
    </citation>
    <scope>NUCLEOTIDE SEQUENCE [LARGE SCALE GENOMIC DNA]</scope>
    <source>
        <strain evidence="2 3">DSM 28825</strain>
    </source>
</reference>
<keyword evidence="3" id="KW-1185">Reference proteome</keyword>
<name>A0A4V2FT41_9BACT</name>
<sequence length="708" mass="81911">MSMCNRFKYALLILCPLLLIVLGLNRIEAQNHKNIMKEKYTNSLVNETSPYLLQHAHNPVDWYPWGDEALKKARDENKPLLISIGYSACHWCHVMAHESFENEAIAKLMNEFFVCVKVDREERPDIDQIYMDAVQLITGRGGWPLNCFALPDGRPFYGGTYFSRDNWTNILKAIHHAYSTEKDKVVRSANQISEGIRISGLIDTREAHTPYDMVELREAVETWKSSFDKREGGENKAPKFPMPISLDFLMNYYFYSKDSVILNHLMLSLDKMAKGGIYDQIGGGFARYSVDKYWKVPHFEKMLYDNAQLLSLYAKAYRLTNKPLYKRVVMETIAFVERELSLDEGGFYSALDADSEGVEGKFYVWEKVEVDQILGDDSPVFSEYYEVLKAANWDEGNILHIKKEKSELLDKYRLSENEFDSLMDTSKKRLLAARSKRIRPGLDDKFLTAWNSLLIKGYVDAYKALGDEVYLNKAIQTANFIKDKMIQSGVQLYRTYKKGDSRINAFLDDYSFTLEAFIALYQVSFDESWLKVADEMMAYVIKNFYDDKSGMFFYTSAEDSGLVARKMEVMDNVIPSSNAAMAESLYRLGNLLGNEYYVETSEQMLDNMKEQTLKYLSYHGKWANLMLKQIESPYELVISGKKARFLQKEFNKRFYPNVLILGSEKESDLPLLKNRFSNETTSLYLCKDKACFLPTSNLDEIIKRIDIK</sequence>
<dbReference type="GO" id="GO:0005975">
    <property type="term" value="P:carbohydrate metabolic process"/>
    <property type="evidence" value="ECO:0007669"/>
    <property type="project" value="InterPro"/>
</dbReference>
<dbReference type="CDD" id="cd02955">
    <property type="entry name" value="SSP411"/>
    <property type="match status" value="1"/>
</dbReference>
<dbReference type="Proteomes" id="UP000293562">
    <property type="component" value="Unassembled WGS sequence"/>
</dbReference>
<dbReference type="PANTHER" id="PTHR42899:SF1">
    <property type="entry name" value="SPERMATOGENESIS-ASSOCIATED PROTEIN 20"/>
    <property type="match status" value="1"/>
</dbReference>
<dbReference type="InterPro" id="IPR008928">
    <property type="entry name" value="6-hairpin_glycosidase_sf"/>
</dbReference>
<organism evidence="2 3">
    <name type="scientific">Ancylomarina subtilis</name>
    <dbReference type="NCBI Taxonomy" id="1639035"/>
    <lineage>
        <taxon>Bacteria</taxon>
        <taxon>Pseudomonadati</taxon>
        <taxon>Bacteroidota</taxon>
        <taxon>Bacteroidia</taxon>
        <taxon>Marinilabiliales</taxon>
        <taxon>Marinifilaceae</taxon>
        <taxon>Ancylomarina</taxon>
    </lineage>
</organism>
<dbReference type="EMBL" id="SHKN01000001">
    <property type="protein sequence ID" value="RZT96665.1"/>
    <property type="molecule type" value="Genomic_DNA"/>
</dbReference>
<evidence type="ECO:0000313" key="3">
    <source>
        <dbReference type="Proteomes" id="UP000293562"/>
    </source>
</evidence>
<comment type="caution">
    <text evidence="2">The sequence shown here is derived from an EMBL/GenBank/DDBJ whole genome shotgun (WGS) entry which is preliminary data.</text>
</comment>
<dbReference type="PIRSF" id="PIRSF006402">
    <property type="entry name" value="UCP006402_thioredoxin"/>
    <property type="match status" value="1"/>
</dbReference>
<dbReference type="Gene3D" id="3.40.30.10">
    <property type="entry name" value="Glutaredoxin"/>
    <property type="match status" value="1"/>
</dbReference>
<dbReference type="Pfam" id="PF03190">
    <property type="entry name" value="Thioredox_DsbH"/>
    <property type="match status" value="1"/>
</dbReference>
<dbReference type="InterPro" id="IPR024705">
    <property type="entry name" value="Ssp411"/>
</dbReference>
<feature type="domain" description="Spermatogenesis-associated protein 20-like TRX" evidence="1">
    <location>
        <begin position="41"/>
        <end position="195"/>
    </location>
</feature>
<dbReference type="SUPFAM" id="SSF52833">
    <property type="entry name" value="Thioredoxin-like"/>
    <property type="match status" value="1"/>
</dbReference>
<evidence type="ECO:0000313" key="2">
    <source>
        <dbReference type="EMBL" id="RZT96665.1"/>
    </source>
</evidence>
<gene>
    <name evidence="2" type="ORF">EV201_1306</name>
</gene>
<dbReference type="SUPFAM" id="SSF48208">
    <property type="entry name" value="Six-hairpin glycosidases"/>
    <property type="match status" value="1"/>
</dbReference>
<evidence type="ECO:0000259" key="1">
    <source>
        <dbReference type="Pfam" id="PF03190"/>
    </source>
</evidence>
<dbReference type="AlphaFoldDB" id="A0A4V2FT41"/>
<dbReference type="PANTHER" id="PTHR42899">
    <property type="entry name" value="SPERMATOGENESIS-ASSOCIATED PROTEIN 20"/>
    <property type="match status" value="1"/>
</dbReference>
<dbReference type="InterPro" id="IPR036249">
    <property type="entry name" value="Thioredoxin-like_sf"/>
</dbReference>
<accession>A0A4V2FT41</accession>
<proteinExistence type="predicted"/>
<dbReference type="Gene3D" id="1.50.10.20">
    <property type="match status" value="1"/>
</dbReference>
<protein>
    <recommendedName>
        <fullName evidence="1">Spermatogenesis-associated protein 20-like TRX domain-containing protein</fullName>
    </recommendedName>
</protein>